<dbReference type="RefSeq" id="WP_394835342.1">
    <property type="nucleotide sequence ID" value="NZ_CP089929.1"/>
</dbReference>
<dbReference type="Pfam" id="PF05787">
    <property type="entry name" value="PhoX"/>
    <property type="match status" value="1"/>
</dbReference>
<gene>
    <name evidence="2" type="ORF">LVJ94_00260</name>
</gene>
<evidence type="ECO:0000256" key="1">
    <source>
        <dbReference type="SAM" id="MobiDB-lite"/>
    </source>
</evidence>
<proteinExistence type="predicted"/>
<dbReference type="SUPFAM" id="SSF63829">
    <property type="entry name" value="Calcium-dependent phosphotriesterase"/>
    <property type="match status" value="1"/>
</dbReference>
<feature type="region of interest" description="Disordered" evidence="1">
    <location>
        <begin position="1"/>
        <end position="22"/>
    </location>
</feature>
<dbReference type="EMBL" id="CP089983">
    <property type="protein sequence ID" value="WXB05696.1"/>
    <property type="molecule type" value="Genomic_DNA"/>
</dbReference>
<keyword evidence="3" id="KW-1185">Reference proteome</keyword>
<evidence type="ECO:0000313" key="3">
    <source>
        <dbReference type="Proteomes" id="UP001374803"/>
    </source>
</evidence>
<dbReference type="PANTHER" id="PTHR35399:SF2">
    <property type="entry name" value="DUF839 DOMAIN-CONTAINING PROTEIN"/>
    <property type="match status" value="1"/>
</dbReference>
<feature type="compositionally biased region" description="Polar residues" evidence="1">
    <location>
        <begin position="12"/>
        <end position="22"/>
    </location>
</feature>
<organism evidence="2 3">
    <name type="scientific">Pendulispora rubella</name>
    <dbReference type="NCBI Taxonomy" id="2741070"/>
    <lineage>
        <taxon>Bacteria</taxon>
        <taxon>Pseudomonadati</taxon>
        <taxon>Myxococcota</taxon>
        <taxon>Myxococcia</taxon>
        <taxon>Myxococcales</taxon>
        <taxon>Sorangiineae</taxon>
        <taxon>Pendulisporaceae</taxon>
        <taxon>Pendulispora</taxon>
    </lineage>
</organism>
<accession>A0ABZ2L922</accession>
<name>A0ABZ2L922_9BACT</name>
<evidence type="ECO:0000313" key="2">
    <source>
        <dbReference type="EMBL" id="WXB05696.1"/>
    </source>
</evidence>
<sequence>MSHLTDRARAASQGSSDTESLATGETFEDVIARAHVTRRMVLRGGLGASLAAVFGGSVLAACSDESTVVHTPPGTDAGPGVDAGPNYAIRFKPIARNVLDQVTVPEGYSVDVMFSAGDAVVAGAVAYTGTFLTSAETEKISGGGHDGMKLFELPGVDPNKGGLLAVNHEAADFKILMSGTYDAATATPEQKKIALSAVGVSVIEIERKSDGKWAVKANSAYNKRYTGNTVYKVRGPAASVVGATVVGTLNNCSSGMTPWGTYLTCEETTNNYLDPTQPDNGYGWVVEIDPRGELADLPVKRTALGRFDHENSAYLLAGDNSLAFYLGDDSTPGCIYKFVPSGKFDPQNRAANANLLDSGTLYVAKFNADGTGQWLELVQGKNGLVPGATDPGDETQGPKPDVTVNFATQADVLINTKAAARVAGATLMDRPEWITVAPDKSIYCTLTNNSGRAVTDKANPRTKNLHGHIVKWREADSAPTATTFTWEVFLLAGDPSIPLTGNINGDTFSSPDGIHVDLQGRLWVETDMSVPGTSGAEGKSNVDVFGNNSMYNVDPVTKKSQRFLVGPTGCEITGITHTPDLTTFFVNIQHPSGTWPSSVQGNSLPPRSSTIVIRRTDGQPVGA</sequence>
<protein>
    <submittedName>
        <fullName evidence="2">PhoX family phosphatase</fullName>
    </submittedName>
</protein>
<dbReference type="InterPro" id="IPR008557">
    <property type="entry name" value="PhoX"/>
</dbReference>
<dbReference type="PANTHER" id="PTHR35399">
    <property type="entry name" value="SLR8030 PROTEIN"/>
    <property type="match status" value="1"/>
</dbReference>
<dbReference type="Proteomes" id="UP001374803">
    <property type="component" value="Chromosome"/>
</dbReference>
<reference evidence="2" key="1">
    <citation type="submission" date="2021-12" db="EMBL/GenBank/DDBJ databases">
        <title>Discovery of the Pendulisporaceae a myxobacterial family with distinct sporulation behavior and unique specialized metabolism.</title>
        <authorList>
            <person name="Garcia R."/>
            <person name="Popoff A."/>
            <person name="Bader C.D."/>
            <person name="Loehr J."/>
            <person name="Walesch S."/>
            <person name="Walt C."/>
            <person name="Boldt J."/>
            <person name="Bunk B."/>
            <person name="Haeckl F.J.F.P.J."/>
            <person name="Gunesch A.P."/>
            <person name="Birkelbach J."/>
            <person name="Nuebel U."/>
            <person name="Pietschmann T."/>
            <person name="Bach T."/>
            <person name="Mueller R."/>
        </authorList>
    </citation>
    <scope>NUCLEOTIDE SEQUENCE</scope>
    <source>
        <strain evidence="2">MSr11367</strain>
    </source>
</reference>